<dbReference type="Pfam" id="PF01381">
    <property type="entry name" value="HTH_3"/>
    <property type="match status" value="1"/>
</dbReference>
<keyword evidence="6" id="KW-1185">Reference proteome</keyword>
<protein>
    <submittedName>
        <fullName evidence="5">Helix-turn-helix transcriptional regulator</fullName>
    </submittedName>
</protein>
<name>A0A5C4RT23_PROVB</name>
<dbReference type="PANTHER" id="PTHR46797">
    <property type="entry name" value="HTH-TYPE TRANSCRIPTIONAL REGULATOR"/>
    <property type="match status" value="1"/>
</dbReference>
<dbReference type="InterPro" id="IPR001387">
    <property type="entry name" value="Cro/C1-type_HTH"/>
</dbReference>
<gene>
    <name evidence="5" type="ORF">FGF68_10760</name>
</gene>
<dbReference type="Gene3D" id="1.10.260.40">
    <property type="entry name" value="lambda repressor-like DNA-binding domains"/>
    <property type="match status" value="1"/>
</dbReference>
<dbReference type="CDD" id="cd00093">
    <property type="entry name" value="HTH_XRE"/>
    <property type="match status" value="1"/>
</dbReference>
<keyword evidence="1" id="KW-0805">Transcription regulation</keyword>
<dbReference type="PROSITE" id="PS50943">
    <property type="entry name" value="HTH_CROC1"/>
    <property type="match status" value="1"/>
</dbReference>
<keyword evidence="2" id="KW-0238">DNA-binding</keyword>
<evidence type="ECO:0000256" key="3">
    <source>
        <dbReference type="ARBA" id="ARBA00023163"/>
    </source>
</evidence>
<evidence type="ECO:0000256" key="1">
    <source>
        <dbReference type="ARBA" id="ARBA00023015"/>
    </source>
</evidence>
<organism evidence="5 6">
    <name type="scientific">Prosthecochloris vibrioformis</name>
    <name type="common">Chlorobium vibrioforme</name>
    <dbReference type="NCBI Taxonomy" id="1098"/>
    <lineage>
        <taxon>Bacteria</taxon>
        <taxon>Pseudomonadati</taxon>
        <taxon>Chlorobiota</taxon>
        <taxon>Chlorobiia</taxon>
        <taxon>Chlorobiales</taxon>
        <taxon>Chlorobiaceae</taxon>
        <taxon>Prosthecochloris</taxon>
    </lineage>
</organism>
<evidence type="ECO:0000259" key="4">
    <source>
        <dbReference type="PROSITE" id="PS50943"/>
    </source>
</evidence>
<dbReference type="InterPro" id="IPR050807">
    <property type="entry name" value="TransReg_Diox_bact_type"/>
</dbReference>
<dbReference type="GO" id="GO:0003677">
    <property type="term" value="F:DNA binding"/>
    <property type="evidence" value="ECO:0007669"/>
    <property type="project" value="UniProtKB-KW"/>
</dbReference>
<evidence type="ECO:0000313" key="5">
    <source>
        <dbReference type="EMBL" id="TNJ34021.1"/>
    </source>
</evidence>
<evidence type="ECO:0000313" key="6">
    <source>
        <dbReference type="Proteomes" id="UP000309544"/>
    </source>
</evidence>
<dbReference type="EMBL" id="VDCI01000025">
    <property type="protein sequence ID" value="TNJ34021.1"/>
    <property type="molecule type" value="Genomic_DNA"/>
</dbReference>
<dbReference type="PANTHER" id="PTHR46797:SF23">
    <property type="entry name" value="HTH-TYPE TRANSCRIPTIONAL REGULATOR SUTR"/>
    <property type="match status" value="1"/>
</dbReference>
<sequence>MSDCSIAEKLGRRVRALRLDRGYSQEAFAEMADLHRTYIGMVKRDEKNITVRNAEKIANDLNVSLSDILVFCLS</sequence>
<dbReference type="AlphaFoldDB" id="A0A5C4RT23"/>
<reference evidence="5 6" key="1">
    <citation type="submission" date="2019-05" db="EMBL/GenBank/DDBJ databases">
        <title>Draft Whole-Genome sequence of the green sulfur bacterium Prosthecochloris vibrioformis DSM 260.</title>
        <authorList>
            <person name="Meyer T.E."/>
            <person name="Kyndt J.A."/>
        </authorList>
    </citation>
    <scope>NUCLEOTIDE SEQUENCE [LARGE SCALE GENOMIC DNA]</scope>
    <source>
        <strain evidence="5 6">DSM 260</strain>
    </source>
</reference>
<dbReference type="Proteomes" id="UP000309544">
    <property type="component" value="Unassembled WGS sequence"/>
</dbReference>
<accession>A0A5C4RT23</accession>
<dbReference type="SMART" id="SM00530">
    <property type="entry name" value="HTH_XRE"/>
    <property type="match status" value="1"/>
</dbReference>
<dbReference type="RefSeq" id="WP_139627079.1">
    <property type="nucleotide sequence ID" value="NZ_VDCI01000025.1"/>
</dbReference>
<dbReference type="GO" id="GO:0003700">
    <property type="term" value="F:DNA-binding transcription factor activity"/>
    <property type="evidence" value="ECO:0007669"/>
    <property type="project" value="TreeGrafter"/>
</dbReference>
<dbReference type="InterPro" id="IPR010982">
    <property type="entry name" value="Lambda_DNA-bd_dom_sf"/>
</dbReference>
<dbReference type="GO" id="GO:0005829">
    <property type="term" value="C:cytosol"/>
    <property type="evidence" value="ECO:0007669"/>
    <property type="project" value="TreeGrafter"/>
</dbReference>
<feature type="domain" description="HTH cro/C1-type" evidence="4">
    <location>
        <begin position="14"/>
        <end position="68"/>
    </location>
</feature>
<dbReference type="SUPFAM" id="SSF47413">
    <property type="entry name" value="lambda repressor-like DNA-binding domains"/>
    <property type="match status" value="1"/>
</dbReference>
<comment type="caution">
    <text evidence="5">The sequence shown here is derived from an EMBL/GenBank/DDBJ whole genome shotgun (WGS) entry which is preliminary data.</text>
</comment>
<proteinExistence type="predicted"/>
<keyword evidence="3" id="KW-0804">Transcription</keyword>
<evidence type="ECO:0000256" key="2">
    <source>
        <dbReference type="ARBA" id="ARBA00023125"/>
    </source>
</evidence>